<gene>
    <name evidence="1" type="ORF">FA95DRAFT_1570355</name>
</gene>
<proteinExistence type="predicted"/>
<comment type="caution">
    <text evidence="1">The sequence shown here is derived from an EMBL/GenBank/DDBJ whole genome shotgun (WGS) entry which is preliminary data.</text>
</comment>
<dbReference type="EMBL" id="MU275858">
    <property type="protein sequence ID" value="KAI0050781.1"/>
    <property type="molecule type" value="Genomic_DNA"/>
</dbReference>
<dbReference type="Proteomes" id="UP000814033">
    <property type="component" value="Unassembled WGS sequence"/>
</dbReference>
<evidence type="ECO:0000313" key="1">
    <source>
        <dbReference type="EMBL" id="KAI0050781.1"/>
    </source>
</evidence>
<accession>A0ACB8S3Y5</accession>
<protein>
    <submittedName>
        <fullName evidence="1">Uncharacterized protein</fullName>
    </submittedName>
</protein>
<name>A0ACB8S3Y5_9AGAM</name>
<sequence>MDDDRAWKTRAADPDPTSPPPQSSSNKSKLTIILVSCIGGFVLVLVVVLLVVPYARRYLARPLVSSKQVDGVSDRGSARSHQRSASGLESSMPLLVSDNAELDPRLAQASETKSPNGYDGDSFLGARLFTATDNPYSVRPHASTPRIISAQPPLRRARTRVTQLQPMDTLPEDTAIVPALSPPVSSDEHPSWLHVPNPVRRPSGNLPLIGAFRSSVSSTTSTNSRLASLQHYPSFNASAPSAKSLSTFYSLSSLADSATTKESTRVPPLPSEYGEILPPAARLKPSGGPERRAQVQQVVDVHPASRQASFLNGRASDYPTSASASTVSVYTDARSRLGDDESEAGGTMRSR</sequence>
<reference evidence="1" key="1">
    <citation type="submission" date="2021-02" db="EMBL/GenBank/DDBJ databases">
        <authorList>
            <consortium name="DOE Joint Genome Institute"/>
            <person name="Ahrendt S."/>
            <person name="Looney B.P."/>
            <person name="Miyauchi S."/>
            <person name="Morin E."/>
            <person name="Drula E."/>
            <person name="Courty P.E."/>
            <person name="Chicoki N."/>
            <person name="Fauchery L."/>
            <person name="Kohler A."/>
            <person name="Kuo A."/>
            <person name="Labutti K."/>
            <person name="Pangilinan J."/>
            <person name="Lipzen A."/>
            <person name="Riley R."/>
            <person name="Andreopoulos W."/>
            <person name="He G."/>
            <person name="Johnson J."/>
            <person name="Barry K.W."/>
            <person name="Grigoriev I.V."/>
            <person name="Nagy L."/>
            <person name="Hibbett D."/>
            <person name="Henrissat B."/>
            <person name="Matheny P.B."/>
            <person name="Labbe J."/>
            <person name="Martin F."/>
        </authorList>
    </citation>
    <scope>NUCLEOTIDE SEQUENCE</scope>
    <source>
        <strain evidence="1">FP105234-sp</strain>
    </source>
</reference>
<evidence type="ECO:0000313" key="2">
    <source>
        <dbReference type="Proteomes" id="UP000814033"/>
    </source>
</evidence>
<reference evidence="1" key="2">
    <citation type="journal article" date="2022" name="New Phytol.">
        <title>Evolutionary transition to the ectomycorrhizal habit in the genomes of a hyperdiverse lineage of mushroom-forming fungi.</title>
        <authorList>
            <person name="Looney B."/>
            <person name="Miyauchi S."/>
            <person name="Morin E."/>
            <person name="Drula E."/>
            <person name="Courty P.E."/>
            <person name="Kohler A."/>
            <person name="Kuo A."/>
            <person name="LaButti K."/>
            <person name="Pangilinan J."/>
            <person name="Lipzen A."/>
            <person name="Riley R."/>
            <person name="Andreopoulos W."/>
            <person name="He G."/>
            <person name="Johnson J."/>
            <person name="Nolan M."/>
            <person name="Tritt A."/>
            <person name="Barry K.W."/>
            <person name="Grigoriev I.V."/>
            <person name="Nagy L.G."/>
            <person name="Hibbett D."/>
            <person name="Henrissat B."/>
            <person name="Matheny P.B."/>
            <person name="Labbe J."/>
            <person name="Martin F.M."/>
        </authorList>
    </citation>
    <scope>NUCLEOTIDE SEQUENCE</scope>
    <source>
        <strain evidence="1">FP105234-sp</strain>
    </source>
</reference>
<organism evidence="1 2">
    <name type="scientific">Auriscalpium vulgare</name>
    <dbReference type="NCBI Taxonomy" id="40419"/>
    <lineage>
        <taxon>Eukaryota</taxon>
        <taxon>Fungi</taxon>
        <taxon>Dikarya</taxon>
        <taxon>Basidiomycota</taxon>
        <taxon>Agaricomycotina</taxon>
        <taxon>Agaricomycetes</taxon>
        <taxon>Russulales</taxon>
        <taxon>Auriscalpiaceae</taxon>
        <taxon>Auriscalpium</taxon>
    </lineage>
</organism>
<keyword evidence="2" id="KW-1185">Reference proteome</keyword>